<feature type="chain" id="PRO_5039694588" evidence="1">
    <location>
        <begin position="26"/>
        <end position="414"/>
    </location>
</feature>
<evidence type="ECO:0000313" key="3">
    <source>
        <dbReference type="Proteomes" id="UP000467240"/>
    </source>
</evidence>
<reference evidence="2 3" key="1">
    <citation type="submission" date="2019-09" db="EMBL/GenBank/DDBJ databases">
        <title>Phylogeny of genus Pseudoclavibacter and closely related genus.</title>
        <authorList>
            <person name="Li Y."/>
        </authorList>
    </citation>
    <scope>NUCLEOTIDE SEQUENCE [LARGE SCALE GENOMIC DNA]</scope>
    <source>
        <strain evidence="2 3">DSM 23821</strain>
    </source>
</reference>
<feature type="signal peptide" evidence="1">
    <location>
        <begin position="1"/>
        <end position="25"/>
    </location>
</feature>
<dbReference type="OrthoDB" id="366726at2"/>
<accession>A0A7J5BPD4</accession>
<dbReference type="PANTHER" id="PTHR43649">
    <property type="entry name" value="ARABINOSE-BINDING PROTEIN-RELATED"/>
    <property type="match status" value="1"/>
</dbReference>
<organism evidence="2 3">
    <name type="scientific">Pseudoclavibacter chungangensis</name>
    <dbReference type="NCBI Taxonomy" id="587635"/>
    <lineage>
        <taxon>Bacteria</taxon>
        <taxon>Bacillati</taxon>
        <taxon>Actinomycetota</taxon>
        <taxon>Actinomycetes</taxon>
        <taxon>Micrococcales</taxon>
        <taxon>Microbacteriaceae</taxon>
        <taxon>Pseudoclavibacter</taxon>
    </lineage>
</organism>
<dbReference type="EMBL" id="WBJZ01000017">
    <property type="protein sequence ID" value="KAB1654797.1"/>
    <property type="molecule type" value="Genomic_DNA"/>
</dbReference>
<dbReference type="Pfam" id="PF01547">
    <property type="entry name" value="SBP_bac_1"/>
    <property type="match status" value="1"/>
</dbReference>
<evidence type="ECO:0000256" key="1">
    <source>
        <dbReference type="SAM" id="SignalP"/>
    </source>
</evidence>
<dbReference type="InterPro" id="IPR050490">
    <property type="entry name" value="Bact_solute-bd_prot1"/>
</dbReference>
<dbReference type="SUPFAM" id="SSF53850">
    <property type="entry name" value="Periplasmic binding protein-like II"/>
    <property type="match status" value="1"/>
</dbReference>
<comment type="caution">
    <text evidence="2">The sequence shown here is derived from an EMBL/GenBank/DDBJ whole genome shotgun (WGS) entry which is preliminary data.</text>
</comment>
<gene>
    <name evidence="2" type="ORF">F8O01_12925</name>
</gene>
<dbReference type="Proteomes" id="UP000467240">
    <property type="component" value="Unassembled WGS sequence"/>
</dbReference>
<dbReference type="Gene3D" id="3.40.190.10">
    <property type="entry name" value="Periplasmic binding protein-like II"/>
    <property type="match status" value="2"/>
</dbReference>
<name>A0A7J5BPD4_9MICO</name>
<dbReference type="PANTHER" id="PTHR43649:SF30">
    <property type="entry name" value="ABC TRANSPORTER SUBSTRATE-BINDING PROTEIN"/>
    <property type="match status" value="1"/>
</dbReference>
<dbReference type="InterPro" id="IPR006059">
    <property type="entry name" value="SBP"/>
</dbReference>
<sequence length="414" mass="42603">MQRSRRVGSAIAVATAGLLALSACGGGGAGGGGGDSVTLNMLVPGYSDNTKGLWEGVISDFQAANAGITINLEVVSWDDLDSVVTTKIQGGQAPDIYNGGDYSSFVADELLYPIDQVVGPDTLADFQPSFVPNASIDGVQYGAPLIASARALFVNTELLQQAGISAAPTTWDELKTAATAISGLGGGVAGYGLPLGSEEAQAEAAVWFYGGGGGYGDETTLTIDSPENIAAAQFVKGLIDAGATQADPGATDRSPLMDVFVQGKIGMQIGLPPTVGQIADNNPELKYEIVPIPTKDGSPVTLGVADHLVAFDNGDDAKQAAITTFFDYFFSADVYTNWVTTEGFLPTTVSGGEALASDEALAPFLELLPDAKFYPSANPNWQAAANAMKTNFGLIATQDPATVLQKIQTEAEAG</sequence>
<keyword evidence="1" id="KW-0732">Signal</keyword>
<dbReference type="AlphaFoldDB" id="A0A7J5BPD4"/>
<dbReference type="PROSITE" id="PS51257">
    <property type="entry name" value="PROKAR_LIPOPROTEIN"/>
    <property type="match status" value="1"/>
</dbReference>
<dbReference type="RefSeq" id="WP_158041373.1">
    <property type="nucleotide sequence ID" value="NZ_JACCFV010000001.1"/>
</dbReference>
<evidence type="ECO:0000313" key="2">
    <source>
        <dbReference type="EMBL" id="KAB1654797.1"/>
    </source>
</evidence>
<proteinExistence type="predicted"/>
<keyword evidence="3" id="KW-1185">Reference proteome</keyword>
<protein>
    <submittedName>
        <fullName evidence="2">Extracellular solute-binding protein</fullName>
    </submittedName>
</protein>